<dbReference type="PRINTS" id="PR00765">
    <property type="entry name" value="CRBOXYPTASEA"/>
</dbReference>
<dbReference type="PANTHER" id="PTHR11705">
    <property type="entry name" value="PROTEASE FAMILY M14 CARBOXYPEPTIDASE A,B"/>
    <property type="match status" value="1"/>
</dbReference>
<keyword evidence="9" id="KW-0862">Zinc</keyword>
<evidence type="ECO:0000256" key="2">
    <source>
        <dbReference type="ARBA" id="ARBA00003091"/>
    </source>
</evidence>
<dbReference type="RefSeq" id="XP_006812374.1">
    <property type="nucleotide sequence ID" value="XM_006812311.1"/>
</dbReference>
<proteinExistence type="inferred from homology"/>
<sequence>MESVSQEQAKALATLMDDPKLDFWDFPRDLMVPPSEMKRVTSFLNVQRLKYSVWMEDVQEKIDGVFSDIPRTEEFDYFVYHTYDEIIAWIGDTVATNSDITSSESIGTSYEGRDLPVLKLGIDTGKVKKVIWFNGAIHAREWISPATVMAITNQLIVDYRAGDPDITFLLETYDFHILIMFNPDGYDYTWTNDRMWRKTRSPNDGSPCDGTDPNRNFDYEWGGLGASTLPCGSTYRGSHALSEIEVVNVEGYLTTLSATQELFMYIDWHSYSELMLSAWGYTDQYPVDYADMDAHMQVHTQAMGAVHGHYYEYGASGVTLYPTSGTTVDWAYGDRGIIYAYTIELRDTGEYGFLLPEDQIQPTAEENYAGLIAGLLFITP</sequence>
<evidence type="ECO:0000256" key="1">
    <source>
        <dbReference type="ARBA" id="ARBA00001947"/>
    </source>
</evidence>
<comment type="function">
    <text evidence="2">Extracellular metalloprotease that contributes to pathogenicity.</text>
</comment>
<gene>
    <name evidence="17" type="primary">LOC102801024</name>
</gene>
<reference evidence="17" key="1">
    <citation type="submission" date="2025-08" db="UniProtKB">
        <authorList>
            <consortium name="RefSeq"/>
        </authorList>
    </citation>
    <scope>IDENTIFICATION</scope>
    <source>
        <tissue evidence="17">Testes</tissue>
    </source>
</reference>
<evidence type="ECO:0000256" key="8">
    <source>
        <dbReference type="ARBA" id="ARBA00022801"/>
    </source>
</evidence>
<accession>A0ABM0LX83</accession>
<keyword evidence="6" id="KW-0479">Metal-binding</keyword>
<keyword evidence="7" id="KW-0732">Signal</keyword>
<dbReference type="GeneID" id="102801024"/>
<protein>
    <submittedName>
        <fullName evidence="17">Carboxypeptidase A4-like</fullName>
    </submittedName>
</protein>
<feature type="active site" description="Proton donor/acceptor" evidence="14">
    <location>
        <position position="344"/>
    </location>
</feature>
<keyword evidence="11" id="KW-0482">Metalloprotease</keyword>
<comment type="cofactor">
    <cofactor evidence="1">
        <name>Zn(2+)</name>
        <dbReference type="ChEBI" id="CHEBI:29105"/>
    </cofactor>
</comment>
<evidence type="ECO:0000256" key="6">
    <source>
        <dbReference type="ARBA" id="ARBA00022723"/>
    </source>
</evidence>
<evidence type="ECO:0000256" key="11">
    <source>
        <dbReference type="ARBA" id="ARBA00023049"/>
    </source>
</evidence>
<evidence type="ECO:0000313" key="16">
    <source>
        <dbReference type="Proteomes" id="UP000694865"/>
    </source>
</evidence>
<keyword evidence="13" id="KW-1015">Disulfide bond</keyword>
<keyword evidence="10" id="KW-0843">Virulence</keyword>
<evidence type="ECO:0000256" key="10">
    <source>
        <dbReference type="ARBA" id="ARBA00023026"/>
    </source>
</evidence>
<feature type="domain" description="Peptidase M14" evidence="15">
    <location>
        <begin position="79"/>
        <end position="378"/>
    </location>
</feature>
<evidence type="ECO:0000256" key="14">
    <source>
        <dbReference type="PROSITE-ProRule" id="PRU01379"/>
    </source>
</evidence>
<organism evidence="16 17">
    <name type="scientific">Saccoglossus kowalevskii</name>
    <name type="common">Acorn worm</name>
    <dbReference type="NCBI Taxonomy" id="10224"/>
    <lineage>
        <taxon>Eukaryota</taxon>
        <taxon>Metazoa</taxon>
        <taxon>Hemichordata</taxon>
        <taxon>Enteropneusta</taxon>
        <taxon>Harrimaniidae</taxon>
        <taxon>Saccoglossus</taxon>
    </lineage>
</organism>
<dbReference type="InterPro" id="IPR003146">
    <property type="entry name" value="M14A_act_pep"/>
</dbReference>
<evidence type="ECO:0000256" key="5">
    <source>
        <dbReference type="ARBA" id="ARBA00022670"/>
    </source>
</evidence>
<evidence type="ECO:0000259" key="15">
    <source>
        <dbReference type="PROSITE" id="PS52035"/>
    </source>
</evidence>
<keyword evidence="16" id="KW-1185">Reference proteome</keyword>
<dbReference type="CDD" id="cd03860">
    <property type="entry name" value="M14_CP_A-B_like"/>
    <property type="match status" value="1"/>
</dbReference>
<dbReference type="SUPFAM" id="SSF53187">
    <property type="entry name" value="Zn-dependent exopeptidases"/>
    <property type="match status" value="1"/>
</dbReference>
<dbReference type="Pfam" id="PF02244">
    <property type="entry name" value="Propep_M14"/>
    <property type="match status" value="1"/>
</dbReference>
<dbReference type="Pfam" id="PF00246">
    <property type="entry name" value="Peptidase_M14"/>
    <property type="match status" value="1"/>
</dbReference>
<evidence type="ECO:0000256" key="9">
    <source>
        <dbReference type="ARBA" id="ARBA00022833"/>
    </source>
</evidence>
<dbReference type="PROSITE" id="PS52035">
    <property type="entry name" value="PEPTIDASE_M14"/>
    <property type="match status" value="1"/>
</dbReference>
<dbReference type="Gene3D" id="3.40.630.10">
    <property type="entry name" value="Zn peptidases"/>
    <property type="match status" value="1"/>
</dbReference>
<keyword evidence="8" id="KW-0378">Hydrolase</keyword>
<dbReference type="InterPro" id="IPR036990">
    <property type="entry name" value="M14A-like_propep"/>
</dbReference>
<dbReference type="SMART" id="SM00631">
    <property type="entry name" value="Zn_pept"/>
    <property type="match status" value="1"/>
</dbReference>
<dbReference type="Gene3D" id="3.30.70.340">
    <property type="entry name" value="Metallocarboxypeptidase-like"/>
    <property type="match status" value="1"/>
</dbReference>
<dbReference type="InterPro" id="IPR057246">
    <property type="entry name" value="CARBOXYPEPT_ZN_1"/>
</dbReference>
<evidence type="ECO:0000256" key="12">
    <source>
        <dbReference type="ARBA" id="ARBA00023145"/>
    </source>
</evidence>
<dbReference type="SUPFAM" id="SSF54897">
    <property type="entry name" value="Protease propeptides/inhibitors"/>
    <property type="match status" value="1"/>
</dbReference>
<keyword evidence="12" id="KW-0865">Zymogen</keyword>
<evidence type="ECO:0000256" key="4">
    <source>
        <dbReference type="ARBA" id="ARBA00022645"/>
    </source>
</evidence>
<evidence type="ECO:0000256" key="3">
    <source>
        <dbReference type="ARBA" id="ARBA00005988"/>
    </source>
</evidence>
<comment type="similarity">
    <text evidence="3 14">Belongs to the peptidase M14 family.</text>
</comment>
<keyword evidence="4" id="KW-0121">Carboxypeptidase</keyword>
<evidence type="ECO:0000256" key="13">
    <source>
        <dbReference type="ARBA" id="ARBA00023157"/>
    </source>
</evidence>
<keyword evidence="5" id="KW-0645">Protease</keyword>
<name>A0ABM0LX83_SACKO</name>
<dbReference type="InterPro" id="IPR000834">
    <property type="entry name" value="Peptidase_M14"/>
</dbReference>
<dbReference type="PANTHER" id="PTHR11705:SF143">
    <property type="entry name" value="SLL0236 PROTEIN"/>
    <property type="match status" value="1"/>
</dbReference>
<dbReference type="PROSITE" id="PS00132">
    <property type="entry name" value="CARBOXYPEPT_ZN_1"/>
    <property type="match status" value="1"/>
</dbReference>
<evidence type="ECO:0000256" key="7">
    <source>
        <dbReference type="ARBA" id="ARBA00022729"/>
    </source>
</evidence>
<evidence type="ECO:0000313" key="17">
    <source>
        <dbReference type="RefSeq" id="XP_006812374.1"/>
    </source>
</evidence>
<dbReference type="Proteomes" id="UP000694865">
    <property type="component" value="Unplaced"/>
</dbReference>